<keyword evidence="10" id="KW-0378">Hydrolase</keyword>
<evidence type="ECO:0000256" key="5">
    <source>
        <dbReference type="ARBA" id="ARBA00023136"/>
    </source>
</evidence>
<keyword evidence="2" id="KW-1003">Cell membrane</keyword>
<dbReference type="eggNOG" id="COG0577">
    <property type="taxonomic scope" value="Bacteria"/>
</dbReference>
<name>A0A075QX98_BRELA</name>
<dbReference type="EMBL" id="CP007806">
    <property type="protein sequence ID" value="AIG25017.1"/>
    <property type="molecule type" value="Genomic_DNA"/>
</dbReference>
<keyword evidence="3 7" id="KW-0812">Transmembrane</keyword>
<accession>A0A075QX98</accession>
<evidence type="ECO:0000256" key="2">
    <source>
        <dbReference type="ARBA" id="ARBA00022475"/>
    </source>
</evidence>
<dbReference type="InterPro" id="IPR050250">
    <property type="entry name" value="Macrolide_Exporter_MacB"/>
</dbReference>
<protein>
    <submittedName>
        <fullName evidence="10">ABC-type antimicrobial peptide transport system, permease</fullName>
        <ecNumber evidence="10">3.6.3.-</ecNumber>
    </submittedName>
</protein>
<feature type="domain" description="MacB-like periplasmic core" evidence="9">
    <location>
        <begin position="21"/>
        <end position="235"/>
    </location>
</feature>
<gene>
    <name evidence="10" type="ORF">BRLA_c006590</name>
</gene>
<dbReference type="RefSeq" id="WP_003335499.1">
    <property type="nucleotide sequence ID" value="NZ_CP007806.1"/>
</dbReference>
<keyword evidence="5 7" id="KW-0472">Membrane</keyword>
<keyword evidence="4 7" id="KW-1133">Transmembrane helix</keyword>
<evidence type="ECO:0000256" key="7">
    <source>
        <dbReference type="SAM" id="Phobius"/>
    </source>
</evidence>
<dbReference type="GO" id="GO:0016787">
    <property type="term" value="F:hydrolase activity"/>
    <property type="evidence" value="ECO:0007669"/>
    <property type="project" value="UniProtKB-KW"/>
</dbReference>
<evidence type="ECO:0000256" key="4">
    <source>
        <dbReference type="ARBA" id="ARBA00022989"/>
    </source>
</evidence>
<dbReference type="Pfam" id="PF02687">
    <property type="entry name" value="FtsX"/>
    <property type="match status" value="1"/>
</dbReference>
<sequence length="396" mass="43463">MNLIESFRIAIDGIWSNKLRSILTMLGIIIGIASVIAIMTMGKGGKEMMTSQFGNVADAKFTAMISWETEEPVKDDDLTIDDAVTLERINPYIQNVMAQIYGGGTIKDKKKDISAQVYGTTGNFLEVNSSYKIEKGRFYTRDDDKEQRDVVVLDKGLADKLFPQGNAVGNRIYMSDASFVVIGVLKNDMQGFMGGGMQDLVYMPARTYLNHNEKATVNMFHIQAKSNATIQAAMDFTKQYLNRVHKHTDHYMVKNSADDLKEITKMLDMLTMVFSVIAGISLLVGGIGVMNIMLVSVTERTREIGIRKALGAKKRDILTQFLIESIIVCLIGGGVGVGLGLGLASIIISFAGMPPVTSWDSILIAFGFSSAIGIFFGIYPANKAAKLDPIEALRYE</sequence>
<comment type="similarity">
    <text evidence="6">Belongs to the ABC-4 integral membrane protein family.</text>
</comment>
<feature type="domain" description="ABC3 transporter permease C-terminal" evidence="8">
    <location>
        <begin position="276"/>
        <end position="389"/>
    </location>
</feature>
<reference evidence="10 11" key="1">
    <citation type="journal article" date="2011" name="J. Bacteriol.">
        <title>Genome sequence of Brevibacillus laterosporus LMG 15441, a pathogen of invertebrates.</title>
        <authorList>
            <person name="Djukic M."/>
            <person name="Poehlein A."/>
            <person name="Thurmer A."/>
            <person name="Daniel R."/>
        </authorList>
    </citation>
    <scope>NUCLEOTIDE SEQUENCE [LARGE SCALE GENOMIC DNA]</scope>
    <source>
        <strain evidence="10 11">LMG 15441</strain>
    </source>
</reference>
<dbReference type="EC" id="3.6.3.-" evidence="10"/>
<dbReference type="InterPro" id="IPR025857">
    <property type="entry name" value="MacB_PCD"/>
</dbReference>
<evidence type="ECO:0000256" key="1">
    <source>
        <dbReference type="ARBA" id="ARBA00004651"/>
    </source>
</evidence>
<evidence type="ECO:0000256" key="3">
    <source>
        <dbReference type="ARBA" id="ARBA00022692"/>
    </source>
</evidence>
<evidence type="ECO:0000259" key="9">
    <source>
        <dbReference type="Pfam" id="PF12704"/>
    </source>
</evidence>
<feature type="transmembrane region" description="Helical" evidence="7">
    <location>
        <begin position="362"/>
        <end position="381"/>
    </location>
</feature>
<comment type="subcellular location">
    <subcellularLocation>
        <location evidence="1">Cell membrane</location>
        <topology evidence="1">Multi-pass membrane protein</topology>
    </subcellularLocation>
</comment>
<dbReference type="GO" id="GO:0005886">
    <property type="term" value="C:plasma membrane"/>
    <property type="evidence" value="ECO:0007669"/>
    <property type="project" value="UniProtKB-SubCell"/>
</dbReference>
<dbReference type="KEGG" id="blr:BRLA_c006590"/>
<feature type="transmembrane region" description="Helical" evidence="7">
    <location>
        <begin position="21"/>
        <end position="42"/>
    </location>
</feature>
<keyword evidence="11" id="KW-1185">Reference proteome</keyword>
<feature type="transmembrane region" description="Helical" evidence="7">
    <location>
        <begin position="269"/>
        <end position="296"/>
    </location>
</feature>
<dbReference type="PANTHER" id="PTHR30572:SF4">
    <property type="entry name" value="ABC TRANSPORTER PERMEASE YTRF"/>
    <property type="match status" value="1"/>
</dbReference>
<evidence type="ECO:0000313" key="10">
    <source>
        <dbReference type="EMBL" id="AIG25017.1"/>
    </source>
</evidence>
<dbReference type="AlphaFoldDB" id="A0A075QX98"/>
<organism evidence="10 11">
    <name type="scientific">Brevibacillus laterosporus LMG 15441</name>
    <dbReference type="NCBI Taxonomy" id="1042163"/>
    <lineage>
        <taxon>Bacteria</taxon>
        <taxon>Bacillati</taxon>
        <taxon>Bacillota</taxon>
        <taxon>Bacilli</taxon>
        <taxon>Bacillales</taxon>
        <taxon>Paenibacillaceae</taxon>
        <taxon>Brevibacillus</taxon>
    </lineage>
</organism>
<dbReference type="Pfam" id="PF12704">
    <property type="entry name" value="MacB_PCD"/>
    <property type="match status" value="1"/>
</dbReference>
<proteinExistence type="inferred from homology"/>
<evidence type="ECO:0000259" key="8">
    <source>
        <dbReference type="Pfam" id="PF02687"/>
    </source>
</evidence>
<evidence type="ECO:0000256" key="6">
    <source>
        <dbReference type="ARBA" id="ARBA00038076"/>
    </source>
</evidence>
<dbReference type="GO" id="GO:0022857">
    <property type="term" value="F:transmembrane transporter activity"/>
    <property type="evidence" value="ECO:0007669"/>
    <property type="project" value="TreeGrafter"/>
</dbReference>
<dbReference type="STRING" id="1042163.BRLA_c006590"/>
<evidence type="ECO:0000313" key="11">
    <source>
        <dbReference type="Proteomes" id="UP000005850"/>
    </source>
</evidence>
<dbReference type="InterPro" id="IPR003838">
    <property type="entry name" value="ABC3_permease_C"/>
</dbReference>
<dbReference type="Proteomes" id="UP000005850">
    <property type="component" value="Chromosome"/>
</dbReference>
<dbReference type="HOGENOM" id="CLU_000604_8_0_9"/>
<feature type="transmembrane region" description="Helical" evidence="7">
    <location>
        <begin position="317"/>
        <end position="350"/>
    </location>
</feature>
<dbReference type="PANTHER" id="PTHR30572">
    <property type="entry name" value="MEMBRANE COMPONENT OF TRANSPORTER-RELATED"/>
    <property type="match status" value="1"/>
</dbReference>